<dbReference type="Proteomes" id="UP000298471">
    <property type="component" value="Unassembled WGS sequence"/>
</dbReference>
<dbReference type="SUPFAM" id="SSF55811">
    <property type="entry name" value="Nudix"/>
    <property type="match status" value="1"/>
</dbReference>
<dbReference type="PROSITE" id="PS51462">
    <property type="entry name" value="NUDIX"/>
    <property type="match status" value="1"/>
</dbReference>
<dbReference type="InterPro" id="IPR000086">
    <property type="entry name" value="NUDIX_hydrolase_dom"/>
</dbReference>
<dbReference type="InterPro" id="IPR015797">
    <property type="entry name" value="NUDIX_hydrolase-like_dom_sf"/>
</dbReference>
<dbReference type="OrthoDB" id="9810648at2"/>
<protein>
    <submittedName>
        <fullName evidence="4">NUDIX hydrolase</fullName>
    </submittedName>
</protein>
<dbReference type="InterPro" id="IPR020476">
    <property type="entry name" value="Nudix_hydrolase"/>
</dbReference>
<evidence type="ECO:0000256" key="2">
    <source>
        <dbReference type="ARBA" id="ARBA00022801"/>
    </source>
</evidence>
<name>A0A4Z0QH64_9BACT</name>
<dbReference type="PRINTS" id="PR00502">
    <property type="entry name" value="NUDIXFAMILY"/>
</dbReference>
<proteinExistence type="predicted"/>
<comment type="caution">
    <text evidence="4">The sequence shown here is derived from an EMBL/GenBank/DDBJ whole genome shotgun (WGS) entry which is preliminary data.</text>
</comment>
<comment type="cofactor">
    <cofactor evidence="1">
        <name>Mg(2+)</name>
        <dbReference type="ChEBI" id="CHEBI:18420"/>
    </cofactor>
</comment>
<evidence type="ECO:0000313" key="5">
    <source>
        <dbReference type="Proteomes" id="UP000298471"/>
    </source>
</evidence>
<dbReference type="GO" id="GO:0016787">
    <property type="term" value="F:hydrolase activity"/>
    <property type="evidence" value="ECO:0007669"/>
    <property type="project" value="UniProtKB-KW"/>
</dbReference>
<evidence type="ECO:0000259" key="3">
    <source>
        <dbReference type="PROSITE" id="PS51462"/>
    </source>
</evidence>
<evidence type="ECO:0000313" key="4">
    <source>
        <dbReference type="EMBL" id="TGE28022.1"/>
    </source>
</evidence>
<feature type="domain" description="Nudix hydrolase" evidence="3">
    <location>
        <begin position="22"/>
        <end position="159"/>
    </location>
</feature>
<dbReference type="Pfam" id="PF00293">
    <property type="entry name" value="NUDIX"/>
    <property type="match status" value="1"/>
</dbReference>
<gene>
    <name evidence="4" type="ORF">E5K02_00730</name>
</gene>
<organism evidence="4 5">
    <name type="scientific">Hymenobacter metallicola</name>
    <dbReference type="NCBI Taxonomy" id="2563114"/>
    <lineage>
        <taxon>Bacteria</taxon>
        <taxon>Pseudomonadati</taxon>
        <taxon>Bacteroidota</taxon>
        <taxon>Cytophagia</taxon>
        <taxon>Cytophagales</taxon>
        <taxon>Hymenobacteraceae</taxon>
        <taxon>Hymenobacter</taxon>
    </lineage>
</organism>
<dbReference type="PANTHER" id="PTHR43046">
    <property type="entry name" value="GDP-MANNOSE MANNOSYL HYDROLASE"/>
    <property type="match status" value="1"/>
</dbReference>
<keyword evidence="2 4" id="KW-0378">Hydrolase</keyword>
<keyword evidence="5" id="KW-1185">Reference proteome</keyword>
<dbReference type="EMBL" id="SRMB01000001">
    <property type="protein sequence ID" value="TGE28022.1"/>
    <property type="molecule type" value="Genomic_DNA"/>
</dbReference>
<reference evidence="4 5" key="1">
    <citation type="submission" date="2019-04" db="EMBL/GenBank/DDBJ databases">
        <authorList>
            <person name="Feng G."/>
            <person name="Zhang J."/>
            <person name="Zhu H."/>
        </authorList>
    </citation>
    <scope>NUCLEOTIDE SEQUENCE [LARGE SCALE GENOMIC DNA]</scope>
    <source>
        <strain evidence="4 5">9PBR-1</strain>
    </source>
</reference>
<dbReference type="RefSeq" id="WP_135391395.1">
    <property type="nucleotide sequence ID" value="NZ_SRMB01000001.1"/>
</dbReference>
<sequence length="177" mass="19628">MSTSSAAPDTVSDSLLQAYTGQVRVRVCGMLIHQGAMLLTAHRGLLAGNAPFWSPPGGGWQFGETIQECLRREYREETGLEVTVGRFLHLHEFKSDSLQALELFFEVKLLNEKATPSLGSDPEHSPDTQLLTELAFLTPRQLGELLPTQVHPIMRHVISPDDVFIPHILFQQPSSSL</sequence>
<dbReference type="Gene3D" id="3.90.79.10">
    <property type="entry name" value="Nucleoside Triphosphate Pyrophosphohydrolase"/>
    <property type="match status" value="1"/>
</dbReference>
<accession>A0A4Z0QH64</accession>
<dbReference type="PANTHER" id="PTHR43046:SF14">
    <property type="entry name" value="MUTT_NUDIX FAMILY PROTEIN"/>
    <property type="match status" value="1"/>
</dbReference>
<evidence type="ECO:0000256" key="1">
    <source>
        <dbReference type="ARBA" id="ARBA00001946"/>
    </source>
</evidence>
<dbReference type="AlphaFoldDB" id="A0A4Z0QH64"/>